<dbReference type="EMBL" id="AP022601">
    <property type="protein sequence ID" value="BBY95120.1"/>
    <property type="molecule type" value="Genomic_DNA"/>
</dbReference>
<keyword evidence="1" id="KW-1133">Transmembrane helix</keyword>
<dbReference type="KEGG" id="mgau:MGALJ_47890"/>
<keyword evidence="1" id="KW-0472">Membrane</keyword>
<proteinExistence type="predicted"/>
<feature type="transmembrane region" description="Helical" evidence="1">
    <location>
        <begin position="55"/>
        <end position="74"/>
    </location>
</feature>
<keyword evidence="3" id="KW-1185">Reference proteome</keyword>
<keyword evidence="1" id="KW-0812">Transmembrane</keyword>
<feature type="transmembrane region" description="Helical" evidence="1">
    <location>
        <begin position="86"/>
        <end position="112"/>
    </location>
</feature>
<accession>A0A9W4BC54</accession>
<reference evidence="2 3" key="1">
    <citation type="journal article" date="2019" name="Emerg. Microbes Infect.">
        <title>Comprehensive subspecies identification of 175 nontuberculous mycobacteria species based on 7547 genomic profiles.</title>
        <authorList>
            <person name="Matsumoto Y."/>
            <person name="Kinjo T."/>
            <person name="Motooka D."/>
            <person name="Nabeya D."/>
            <person name="Jung N."/>
            <person name="Uechi K."/>
            <person name="Horii T."/>
            <person name="Iida T."/>
            <person name="Fujita J."/>
            <person name="Nakamura S."/>
        </authorList>
    </citation>
    <scope>NUCLEOTIDE SEQUENCE [LARGE SCALE GENOMIC DNA]</scope>
    <source>
        <strain evidence="2 3">JCM 6399</strain>
    </source>
</reference>
<evidence type="ECO:0000313" key="3">
    <source>
        <dbReference type="Proteomes" id="UP000465785"/>
    </source>
</evidence>
<evidence type="ECO:0000256" key="1">
    <source>
        <dbReference type="SAM" id="Phobius"/>
    </source>
</evidence>
<organism evidence="2 3">
    <name type="scientific">Mycobacterium gallinarum</name>
    <dbReference type="NCBI Taxonomy" id="39689"/>
    <lineage>
        <taxon>Bacteria</taxon>
        <taxon>Bacillati</taxon>
        <taxon>Actinomycetota</taxon>
        <taxon>Actinomycetes</taxon>
        <taxon>Mycobacteriales</taxon>
        <taxon>Mycobacteriaceae</taxon>
        <taxon>Mycobacterium</taxon>
    </lineage>
</organism>
<dbReference type="AlphaFoldDB" id="A0A9W4BC54"/>
<sequence length="114" mass="12187">MLRAVRGNPLDMTNDVEKRWDRPGAFRAAAVYLGAVVVVAGIVFALYGLAARESVIAASLVPAVLFVGGIGAFVKTYREWKVQGPWVAWQGAGWFLLTLMLVCLSIPGAAILSP</sequence>
<name>A0A9W4BC54_9MYCO</name>
<protein>
    <recommendedName>
        <fullName evidence="4">Transmembrane protein</fullName>
    </recommendedName>
</protein>
<feature type="transmembrane region" description="Helical" evidence="1">
    <location>
        <begin position="28"/>
        <end position="49"/>
    </location>
</feature>
<evidence type="ECO:0000313" key="2">
    <source>
        <dbReference type="EMBL" id="BBY95120.1"/>
    </source>
</evidence>
<dbReference type="Proteomes" id="UP000465785">
    <property type="component" value="Chromosome"/>
</dbReference>
<gene>
    <name evidence="2" type="ORF">MGALJ_47890</name>
</gene>
<evidence type="ECO:0008006" key="4">
    <source>
        <dbReference type="Google" id="ProtNLM"/>
    </source>
</evidence>